<evidence type="ECO:0000256" key="1">
    <source>
        <dbReference type="SAM" id="SignalP"/>
    </source>
</evidence>
<dbReference type="HOGENOM" id="CLU_037990_16_0_4"/>
<dbReference type="CDD" id="cd02440">
    <property type="entry name" value="AdoMet_MTases"/>
    <property type="match status" value="1"/>
</dbReference>
<dbReference type="PANTHER" id="PTHR42912:SF86">
    <property type="entry name" value="BLL4992 PROTEIN"/>
    <property type="match status" value="1"/>
</dbReference>
<dbReference type="KEGG" id="rta:Rta_37690"/>
<keyword evidence="1" id="KW-0732">Signal</keyword>
<dbReference type="Proteomes" id="UP000008385">
    <property type="component" value="Chromosome"/>
</dbReference>
<organism evidence="3 4">
    <name type="scientific">Ramlibacter tataouinensis (strain ATCC BAA-407 / DSM 14655 / LMG 21543 / TTB310)</name>
    <dbReference type="NCBI Taxonomy" id="365046"/>
    <lineage>
        <taxon>Bacteria</taxon>
        <taxon>Pseudomonadati</taxon>
        <taxon>Pseudomonadota</taxon>
        <taxon>Betaproteobacteria</taxon>
        <taxon>Burkholderiales</taxon>
        <taxon>Comamonadaceae</taxon>
        <taxon>Ramlibacter</taxon>
    </lineage>
</organism>
<feature type="signal peptide" evidence="1">
    <location>
        <begin position="1"/>
        <end position="29"/>
    </location>
</feature>
<dbReference type="PATRIC" id="fig|365046.3.peg.3862"/>
<dbReference type="InterPro" id="IPR050508">
    <property type="entry name" value="Methyltransf_Superfamily"/>
</dbReference>
<dbReference type="GO" id="GO:0008757">
    <property type="term" value="F:S-adenosylmethionine-dependent methyltransferase activity"/>
    <property type="evidence" value="ECO:0007669"/>
    <property type="project" value="InterPro"/>
</dbReference>
<proteinExistence type="predicted"/>
<dbReference type="Pfam" id="PF08241">
    <property type="entry name" value="Methyltransf_11"/>
    <property type="match status" value="1"/>
</dbReference>
<dbReference type="RefSeq" id="WP_013903112.1">
    <property type="nucleotide sequence ID" value="NC_015677.1"/>
</dbReference>
<evidence type="ECO:0000313" key="4">
    <source>
        <dbReference type="Proteomes" id="UP000008385"/>
    </source>
</evidence>
<keyword evidence="4" id="KW-1185">Reference proteome</keyword>
<dbReference type="InterPro" id="IPR013216">
    <property type="entry name" value="Methyltransf_11"/>
</dbReference>
<accession>F5Y304</accession>
<protein>
    <recommendedName>
        <fullName evidence="2">Methyltransferase type 11 domain-containing protein</fullName>
    </recommendedName>
</protein>
<dbReference type="EMBL" id="CP000245">
    <property type="protein sequence ID" value="AEG94884.1"/>
    <property type="molecule type" value="Genomic_DNA"/>
</dbReference>
<dbReference type="PANTHER" id="PTHR42912">
    <property type="entry name" value="METHYLTRANSFERASE"/>
    <property type="match status" value="1"/>
</dbReference>
<dbReference type="Gene3D" id="3.40.50.150">
    <property type="entry name" value="Vaccinia Virus protein VP39"/>
    <property type="match status" value="1"/>
</dbReference>
<dbReference type="STRING" id="365046.Rta_37690"/>
<dbReference type="AlphaFoldDB" id="F5Y304"/>
<evidence type="ECO:0000313" key="3">
    <source>
        <dbReference type="EMBL" id="AEG94884.1"/>
    </source>
</evidence>
<dbReference type="SUPFAM" id="SSF53335">
    <property type="entry name" value="S-adenosyl-L-methionine-dependent methyltransferases"/>
    <property type="match status" value="1"/>
</dbReference>
<gene>
    <name evidence="3" type="ordered locus">Rta_37690</name>
</gene>
<sequence>MSPLPQLNRRATLQCLGLALAGLPLAVIAQEAPQRYRRVAPSPDGIGKVYMGREISGVMGWQGAAWLERGEREREERTDLLLRELALRPGQQVADVGAGSGYLTRRMAPQVAPGGTVWATDVQPEMVRLLRQDAARAGLGNVRPVLGTPTDVNLPPATLDLAVLVDVYHELEFPFEAMDSLVRALKPGGRVVLVEYRAEDPKVPIKPLHKMSQDQVRREMAPHALAWERTADVLPWQHLMVFRKTARPS</sequence>
<name>F5Y304_RAMTT</name>
<feature type="domain" description="Methyltransferase type 11" evidence="2">
    <location>
        <begin position="95"/>
        <end position="193"/>
    </location>
</feature>
<dbReference type="OrthoDB" id="9801692at2"/>
<evidence type="ECO:0000259" key="2">
    <source>
        <dbReference type="Pfam" id="PF08241"/>
    </source>
</evidence>
<reference evidence="4" key="1">
    <citation type="submission" date="2006-01" db="EMBL/GenBank/DDBJ databases">
        <title>Genome of the cyst-dividing bacterium Ramlibacter tataouinensis.</title>
        <authorList>
            <person name="Barakat M."/>
            <person name="Ortet P."/>
            <person name="De Luca G."/>
            <person name="Jourlin-Castelli C."/>
            <person name="Ansaldi M."/>
            <person name="Py B."/>
            <person name="Fichant G."/>
            <person name="Coutinho P."/>
            <person name="Voulhoux R."/>
            <person name="Bastien O."/>
            <person name="Roy S."/>
            <person name="Marechal E."/>
            <person name="Henrissat B."/>
            <person name="Quentin Y."/>
            <person name="Noirot P."/>
            <person name="Filloux A."/>
            <person name="Mejean V."/>
            <person name="DuBow M."/>
            <person name="Barras F."/>
            <person name="Heulin T."/>
        </authorList>
    </citation>
    <scope>NUCLEOTIDE SEQUENCE [LARGE SCALE GENOMIC DNA]</scope>
    <source>
        <strain evidence="4">ATCC BAA-407 / DSM 14655 / LMG 21543 / TTB310</strain>
    </source>
</reference>
<feature type="chain" id="PRO_5003335532" description="Methyltransferase type 11 domain-containing protein" evidence="1">
    <location>
        <begin position="30"/>
        <end position="249"/>
    </location>
</feature>
<dbReference type="eggNOG" id="COG4798">
    <property type="taxonomic scope" value="Bacteria"/>
</dbReference>
<dbReference type="InterPro" id="IPR029063">
    <property type="entry name" value="SAM-dependent_MTases_sf"/>
</dbReference>
<reference evidence="3 4" key="2">
    <citation type="journal article" date="2011" name="PLoS ONE">
        <title>The Cyst-Dividing Bacterium Ramlibacter tataouinensis TTB310 Genome Reveals a Well-Stocked Toolbox for Adaptation to a Desert Environment.</title>
        <authorList>
            <person name="De Luca G."/>
            <person name="Barakat M."/>
            <person name="Ortet P."/>
            <person name="Fochesato S."/>
            <person name="Jourlin-Castelli C."/>
            <person name="Ansaldi M."/>
            <person name="Py B."/>
            <person name="Fichant G."/>
            <person name="Coutinho P.M."/>
            <person name="Voulhoux R."/>
            <person name="Bastien O."/>
            <person name="Marechal E."/>
            <person name="Henrissat B."/>
            <person name="Quentin Y."/>
            <person name="Noirot P."/>
            <person name="Filloux A."/>
            <person name="Mejean V."/>
            <person name="Dubow M.S."/>
            <person name="Barras F."/>
            <person name="Barbe V."/>
            <person name="Weissenbach J."/>
            <person name="Mihalcescu I."/>
            <person name="Vermeglio A."/>
            <person name="Achouak W."/>
            <person name="Heulin T."/>
        </authorList>
    </citation>
    <scope>NUCLEOTIDE SEQUENCE [LARGE SCALE GENOMIC DNA]</scope>
    <source>
        <strain evidence="4">ATCC BAA-407 / DSM 14655 / LMG 21543 / TTB310</strain>
    </source>
</reference>